<reference evidence="1 2" key="1">
    <citation type="submission" date="2024-04" db="EMBL/GenBank/DDBJ databases">
        <title>Tritrichomonas musculus Genome.</title>
        <authorList>
            <person name="Alves-Ferreira E."/>
            <person name="Grigg M."/>
            <person name="Lorenzi H."/>
            <person name="Galac M."/>
        </authorList>
    </citation>
    <scope>NUCLEOTIDE SEQUENCE [LARGE SCALE GENOMIC DNA]</scope>
    <source>
        <strain evidence="1 2">EAF2021</strain>
    </source>
</reference>
<dbReference type="Proteomes" id="UP001470230">
    <property type="component" value="Unassembled WGS sequence"/>
</dbReference>
<sequence>MIKKNDDDEDENYFSDFLKLYTFEDININPKRQKYYSKYFLALGNIEEFLNLQPVFSTDINEDNVIDKLLFLININKQQDITTDIPEMLPIQNIINFISTHFEQIDKEKMKRLDNDIIERIINNKNLKLHDEDSLVTFLLDLYSKNSNTSSLFEYVIFNNLSKEMIEKFVNEFDIEYLNSSIWKAICQRLIGYDKTSTSRYIENSNVIQISLKNNDKFDGIFQHLNSNVNGTITN</sequence>
<name>A0ABR2HIK7_9EUKA</name>
<organism evidence="1 2">
    <name type="scientific">Tritrichomonas musculus</name>
    <dbReference type="NCBI Taxonomy" id="1915356"/>
    <lineage>
        <taxon>Eukaryota</taxon>
        <taxon>Metamonada</taxon>
        <taxon>Parabasalia</taxon>
        <taxon>Tritrichomonadida</taxon>
        <taxon>Tritrichomonadidae</taxon>
        <taxon>Tritrichomonas</taxon>
    </lineage>
</organism>
<proteinExistence type="predicted"/>
<dbReference type="EMBL" id="JAPFFF010000028">
    <property type="protein sequence ID" value="KAK8847293.1"/>
    <property type="molecule type" value="Genomic_DNA"/>
</dbReference>
<evidence type="ECO:0000313" key="1">
    <source>
        <dbReference type="EMBL" id="KAK8847293.1"/>
    </source>
</evidence>
<accession>A0ABR2HIK7</accession>
<comment type="caution">
    <text evidence="1">The sequence shown here is derived from an EMBL/GenBank/DDBJ whole genome shotgun (WGS) entry which is preliminary data.</text>
</comment>
<gene>
    <name evidence="1" type="ORF">M9Y10_019880</name>
</gene>
<evidence type="ECO:0000313" key="2">
    <source>
        <dbReference type="Proteomes" id="UP001470230"/>
    </source>
</evidence>
<protein>
    <submittedName>
        <fullName evidence="1">Uncharacterized protein</fullName>
    </submittedName>
</protein>
<keyword evidence="2" id="KW-1185">Reference proteome</keyword>